<evidence type="ECO:0000256" key="2">
    <source>
        <dbReference type="SAM" id="Phobius"/>
    </source>
</evidence>
<keyword evidence="2" id="KW-1133">Transmembrane helix</keyword>
<feature type="region of interest" description="Disordered" evidence="1">
    <location>
        <begin position="286"/>
        <end position="307"/>
    </location>
</feature>
<accession>A0ABR1SYY9</accession>
<evidence type="ECO:0000256" key="1">
    <source>
        <dbReference type="SAM" id="MobiDB-lite"/>
    </source>
</evidence>
<dbReference type="Proteomes" id="UP001444661">
    <property type="component" value="Unassembled WGS sequence"/>
</dbReference>
<dbReference type="CDD" id="cd12087">
    <property type="entry name" value="TM_EGFR-like"/>
    <property type="match status" value="1"/>
</dbReference>
<reference evidence="3 4" key="1">
    <citation type="submission" date="2023-01" db="EMBL/GenBank/DDBJ databases">
        <title>Analysis of 21 Apiospora genomes using comparative genomics revels a genus with tremendous synthesis potential of carbohydrate active enzymes and secondary metabolites.</title>
        <authorList>
            <person name="Sorensen T."/>
        </authorList>
    </citation>
    <scope>NUCLEOTIDE SEQUENCE [LARGE SCALE GENOMIC DNA]</scope>
    <source>
        <strain evidence="3 4">CBS 33761</strain>
    </source>
</reference>
<keyword evidence="2" id="KW-0812">Transmembrane</keyword>
<feature type="region of interest" description="Disordered" evidence="1">
    <location>
        <begin position="159"/>
        <end position="197"/>
    </location>
</feature>
<protein>
    <submittedName>
        <fullName evidence="3">Uncharacterized protein</fullName>
    </submittedName>
</protein>
<evidence type="ECO:0000313" key="3">
    <source>
        <dbReference type="EMBL" id="KAK8039539.1"/>
    </source>
</evidence>
<feature type="compositionally biased region" description="Basic and acidic residues" evidence="1">
    <location>
        <begin position="294"/>
        <end position="307"/>
    </location>
</feature>
<feature type="transmembrane region" description="Helical" evidence="2">
    <location>
        <begin position="205"/>
        <end position="228"/>
    </location>
</feature>
<dbReference type="EMBL" id="JAQQWK010000006">
    <property type="protein sequence ID" value="KAK8039539.1"/>
    <property type="molecule type" value="Genomic_DNA"/>
</dbReference>
<feature type="compositionally biased region" description="Basic and acidic residues" evidence="1">
    <location>
        <begin position="235"/>
        <end position="244"/>
    </location>
</feature>
<feature type="region of interest" description="Disordered" evidence="1">
    <location>
        <begin position="232"/>
        <end position="259"/>
    </location>
</feature>
<evidence type="ECO:0000313" key="4">
    <source>
        <dbReference type="Proteomes" id="UP001444661"/>
    </source>
</evidence>
<feature type="compositionally biased region" description="Low complexity" evidence="1">
    <location>
        <begin position="168"/>
        <end position="184"/>
    </location>
</feature>
<keyword evidence="2" id="KW-0472">Membrane</keyword>
<name>A0ABR1SYY9_9PEZI</name>
<gene>
    <name evidence="3" type="ORF">PG993_007950</name>
</gene>
<comment type="caution">
    <text evidence="3">The sequence shown here is derived from an EMBL/GenBank/DDBJ whole genome shotgun (WGS) entry which is preliminary data.</text>
</comment>
<organism evidence="3 4">
    <name type="scientific">Apiospora rasikravindrae</name>
    <dbReference type="NCBI Taxonomy" id="990691"/>
    <lineage>
        <taxon>Eukaryota</taxon>
        <taxon>Fungi</taxon>
        <taxon>Dikarya</taxon>
        <taxon>Ascomycota</taxon>
        <taxon>Pezizomycotina</taxon>
        <taxon>Sordariomycetes</taxon>
        <taxon>Xylariomycetidae</taxon>
        <taxon>Amphisphaeriales</taxon>
        <taxon>Apiosporaceae</taxon>
        <taxon>Apiospora</taxon>
    </lineage>
</organism>
<keyword evidence="4" id="KW-1185">Reference proteome</keyword>
<sequence>MSFVTTYVGALTTQFTPIPGCNSVYIQDNSKGESFLKYGTVGPAQISSCFPSNYALVGWYSPGICPSGYWYACEAELDKSTTVATCCPENYSCKINRPSYEHHQCESGFTKATSTSLSHCYTRSGTPVLPCEKFRSTSYNPGDAVRAYGINVRRESGDLVWSGIPDPTGTESGGSSSSDAAATAQPPGTTVSPEEGGGLSSGAKIGIGVGVSLGALLIIGAVTAAYLIGKRSRRKREEGDKEVKEEQDETRQQQAAKIEQEYERVHSADAAYALQQEGTGRQELFHAQQPAELSSERPPAEMGHRFF</sequence>
<proteinExistence type="predicted"/>